<dbReference type="OrthoDB" id="5376140at2759"/>
<comment type="caution">
    <text evidence="2">The sequence shown here is derived from an EMBL/GenBank/DDBJ whole genome shotgun (WGS) entry which is preliminary data.</text>
</comment>
<organism evidence="2 3">
    <name type="scientific">Stichopus japonicus</name>
    <name type="common">Sea cucumber</name>
    <dbReference type="NCBI Taxonomy" id="307972"/>
    <lineage>
        <taxon>Eukaryota</taxon>
        <taxon>Metazoa</taxon>
        <taxon>Echinodermata</taxon>
        <taxon>Eleutherozoa</taxon>
        <taxon>Echinozoa</taxon>
        <taxon>Holothuroidea</taxon>
        <taxon>Aspidochirotacea</taxon>
        <taxon>Aspidochirotida</taxon>
        <taxon>Stichopodidae</taxon>
        <taxon>Apostichopus</taxon>
    </lineage>
</organism>
<keyword evidence="3" id="KW-1185">Reference proteome</keyword>
<dbReference type="EMBL" id="MRZV01000619">
    <property type="protein sequence ID" value="PIK46811.1"/>
    <property type="molecule type" value="Genomic_DNA"/>
</dbReference>
<dbReference type="PANTHER" id="PTHR33480:SF1">
    <property type="entry name" value="TYR RECOMBINASE DOMAIN-CONTAINING PROTEIN"/>
    <property type="match status" value="1"/>
</dbReference>
<gene>
    <name evidence="2" type="ORF">BSL78_16310</name>
</gene>
<dbReference type="PANTHER" id="PTHR33480">
    <property type="entry name" value="SET DOMAIN-CONTAINING PROTEIN-RELATED"/>
    <property type="match status" value="1"/>
</dbReference>
<sequence>MLFNRRRQGEISKMKIKEVDKIDTMQKDSNVVKALSNLEQRLCKVLSRVEIVGKKGRLVPVLMTYEMREWITLLLEGRQDLGAVHEENEFVFARSFYGSKGHLRACDSLRKYSQLCGAKYPETLTGTQLRKQLATLSQLLCLKENEMDMVANFLGHDLKIHREYYRLPMEIMQVAKVSKLLLAMEKGGSALAQGQSLDDIPIVDEEIDQSNISTEEEEGEGTEDQLTAIKRSKADKPHPAGKQCKKKKTVTKRPWTEEQKAAVNRHLHHFMVLNQLPGKSKIDECISKEPVLSTRSWKNIKDYCRNTMKNQVR</sequence>
<evidence type="ECO:0000313" key="3">
    <source>
        <dbReference type="Proteomes" id="UP000230750"/>
    </source>
</evidence>
<feature type="region of interest" description="Disordered" evidence="1">
    <location>
        <begin position="232"/>
        <end position="255"/>
    </location>
</feature>
<accession>A0A2G8KFM8</accession>
<dbReference type="Proteomes" id="UP000230750">
    <property type="component" value="Unassembled WGS sequence"/>
</dbReference>
<name>A0A2G8KFM8_STIJA</name>
<dbReference type="STRING" id="307972.A0A2G8KFM8"/>
<proteinExistence type="predicted"/>
<dbReference type="AlphaFoldDB" id="A0A2G8KFM8"/>
<protein>
    <submittedName>
        <fullName evidence="2">Uncharacterized protein</fullName>
    </submittedName>
</protein>
<reference evidence="2" key="1">
    <citation type="journal article" date="2017" name="PLoS Biol.">
        <title>The sea cucumber genome provides insights into morphological evolution and visceral regeneration.</title>
        <authorList>
            <person name="Zhang X."/>
            <person name="Sun L."/>
            <person name="Yuan J."/>
            <person name="Sun Y."/>
            <person name="Gao Y."/>
            <person name="Zhang L."/>
            <person name="Li S."/>
            <person name="Dai H."/>
            <person name="Hamel J.F."/>
            <person name="Liu C."/>
            <person name="Yu Y."/>
            <person name="Liu S."/>
            <person name="Lin W."/>
            <person name="Guo K."/>
            <person name="Jin S."/>
            <person name="Xu P."/>
            <person name="Storey K.B."/>
            <person name="Huan P."/>
            <person name="Zhang T."/>
            <person name="Zhou Y."/>
            <person name="Zhang J."/>
            <person name="Lin C."/>
            <person name="Li X."/>
            <person name="Xing L."/>
            <person name="Huo D."/>
            <person name="Sun M."/>
            <person name="Wang L."/>
            <person name="Mercier A."/>
            <person name="Li F."/>
            <person name="Yang H."/>
            <person name="Xiang J."/>
        </authorList>
    </citation>
    <scope>NUCLEOTIDE SEQUENCE [LARGE SCALE GENOMIC DNA]</scope>
    <source>
        <strain evidence="2">Shaxun</strain>
        <tissue evidence="2">Muscle</tissue>
    </source>
</reference>
<evidence type="ECO:0000256" key="1">
    <source>
        <dbReference type="SAM" id="MobiDB-lite"/>
    </source>
</evidence>
<evidence type="ECO:0000313" key="2">
    <source>
        <dbReference type="EMBL" id="PIK46811.1"/>
    </source>
</evidence>